<dbReference type="Proteomes" id="UP000189274">
    <property type="component" value="Unassembled WGS sequence"/>
</dbReference>
<proteinExistence type="predicted"/>
<name>A0A1V2LNK6_PICKU</name>
<dbReference type="AlphaFoldDB" id="A0A1V2LNK6"/>
<evidence type="ECO:0000313" key="1">
    <source>
        <dbReference type="EMBL" id="ONH73537.1"/>
    </source>
</evidence>
<accession>A0A1V2LNK6</accession>
<dbReference type="EMBL" id="MQVM01000014">
    <property type="protein sequence ID" value="ONH73537.1"/>
    <property type="molecule type" value="Genomic_DNA"/>
</dbReference>
<protein>
    <submittedName>
        <fullName evidence="1">Uncharacterized protein</fullName>
    </submittedName>
</protein>
<reference evidence="2" key="1">
    <citation type="journal article" date="2017" name="Genome Announc.">
        <title>Genome sequences of Cyberlindnera fabianii 65, Pichia kudriavzevii 129, and Saccharomyces cerevisiae 131 isolated from fermented masau fruits in Zimbabwe.</title>
        <authorList>
            <person name="van Rijswijck I.M.H."/>
            <person name="Derks M.F.L."/>
            <person name="Abee T."/>
            <person name="de Ridder D."/>
            <person name="Smid E.J."/>
        </authorList>
    </citation>
    <scope>NUCLEOTIDE SEQUENCE [LARGE SCALE GENOMIC DNA]</scope>
    <source>
        <strain evidence="2">129</strain>
    </source>
</reference>
<comment type="caution">
    <text evidence="1">The sequence shown here is derived from an EMBL/GenBank/DDBJ whole genome shotgun (WGS) entry which is preliminary data.</text>
</comment>
<evidence type="ECO:0000313" key="2">
    <source>
        <dbReference type="Proteomes" id="UP000189274"/>
    </source>
</evidence>
<gene>
    <name evidence="1" type="ORF">BOH78_3128</name>
</gene>
<sequence>MVMITMRMRMSRTGMIQKKKKMTKMMKMTKMTRMTRMTKRRKTTAMVQIAQEIQ</sequence>
<organism evidence="1 2">
    <name type="scientific">Pichia kudriavzevii</name>
    <name type="common">Yeast</name>
    <name type="synonym">Issatchenkia orientalis</name>
    <dbReference type="NCBI Taxonomy" id="4909"/>
    <lineage>
        <taxon>Eukaryota</taxon>
        <taxon>Fungi</taxon>
        <taxon>Dikarya</taxon>
        <taxon>Ascomycota</taxon>
        <taxon>Saccharomycotina</taxon>
        <taxon>Pichiomycetes</taxon>
        <taxon>Pichiales</taxon>
        <taxon>Pichiaceae</taxon>
        <taxon>Pichia</taxon>
    </lineage>
</organism>